<gene>
    <name evidence="1" type="ORF">FKG95_20725</name>
</gene>
<dbReference type="InterPro" id="IPR002837">
    <property type="entry name" value="DUF123"/>
</dbReference>
<sequence length="156" mass="17031">MYEREPDSLRDCIAAAGVSGIWTEPAECPALGDVRGAYLLALRLPVERERGGSKRGTKVPAPGWYLYAGSAWGGGGIRARLGRHFRREKKPHWHIDRLTLQAAEMFALAVPGGGECDLVAKLLSSRRFRIAVAGFGSSDCRRCESHLLEAARQGRA</sequence>
<dbReference type="Proteomes" id="UP000315252">
    <property type="component" value="Unassembled WGS sequence"/>
</dbReference>
<organism evidence="1 2">
    <name type="scientific">Denitrobaculum tricleocarpae</name>
    <dbReference type="NCBI Taxonomy" id="2591009"/>
    <lineage>
        <taxon>Bacteria</taxon>
        <taxon>Pseudomonadati</taxon>
        <taxon>Pseudomonadota</taxon>
        <taxon>Alphaproteobacteria</taxon>
        <taxon>Rhodospirillales</taxon>
        <taxon>Rhodospirillaceae</taxon>
        <taxon>Denitrobaculum</taxon>
    </lineage>
</organism>
<keyword evidence="2" id="KW-1185">Reference proteome</keyword>
<dbReference type="OrthoDB" id="9811593at2"/>
<dbReference type="PANTHER" id="PTHR37460:SF1">
    <property type="entry name" value="ENDONUCLEASE III"/>
    <property type="match status" value="1"/>
</dbReference>
<comment type="caution">
    <text evidence="1">The sequence shown here is derived from an EMBL/GenBank/DDBJ whole genome shotgun (WGS) entry which is preliminary data.</text>
</comment>
<protein>
    <submittedName>
        <fullName evidence="1">GIY-YIG nuclease family protein</fullName>
    </submittedName>
</protein>
<accession>A0A545TL64</accession>
<dbReference type="CDD" id="cd10441">
    <property type="entry name" value="GIY-YIG_COG1833"/>
    <property type="match status" value="1"/>
</dbReference>
<name>A0A545TL64_9PROT</name>
<dbReference type="Pfam" id="PF01986">
    <property type="entry name" value="DUF123"/>
    <property type="match status" value="1"/>
</dbReference>
<dbReference type="RefSeq" id="WP_142898302.1">
    <property type="nucleotide sequence ID" value="NZ_ML660058.1"/>
</dbReference>
<dbReference type="PANTHER" id="PTHR37460">
    <property type="entry name" value="ENDONUCLEASE III"/>
    <property type="match status" value="1"/>
</dbReference>
<evidence type="ECO:0000313" key="2">
    <source>
        <dbReference type="Proteomes" id="UP000315252"/>
    </source>
</evidence>
<reference evidence="1 2" key="1">
    <citation type="submission" date="2019-06" db="EMBL/GenBank/DDBJ databases">
        <title>Whole genome sequence for Rhodospirillaceae sp. R148.</title>
        <authorList>
            <person name="Wang G."/>
        </authorList>
    </citation>
    <scope>NUCLEOTIDE SEQUENCE [LARGE SCALE GENOMIC DNA]</scope>
    <source>
        <strain evidence="1 2">R148</strain>
    </source>
</reference>
<proteinExistence type="predicted"/>
<evidence type="ECO:0000313" key="1">
    <source>
        <dbReference type="EMBL" id="TQV77959.1"/>
    </source>
</evidence>
<dbReference type="EMBL" id="VHSH01000007">
    <property type="protein sequence ID" value="TQV77959.1"/>
    <property type="molecule type" value="Genomic_DNA"/>
</dbReference>
<dbReference type="AlphaFoldDB" id="A0A545TL64"/>